<sequence length="367" mass="42794">MKDDKTMEQNNINDSFLNSVLADYDKVKKQKHHIPRRYELSQSSIRILQKMDIPWSFVLEVKGDIDNAPTFTKRRVTREKVIKDVQELYQKLGYPPHPNQYKGYPGARSRFNGWHDLIRACGIKATYYSETTNISKEEILYRVGQLIKKEHRFPSSTEIYSPAVPSNCIRHYWKSIDDLAAEFDLRSYRRGNTIHSEEQLISVAKRMYKKGIPFSVHNLCQEANWSSQEFTRVIGRINLQNKRSHSIKKYLLTHGFDPDWVIPKIQISGKKYSSWEEAATDLHMSTTTLRNRVKKYENGNNIVISQEQLKLQSKYAIILNGVTYKSISEAARLHGINSETLTNRVRKLGHNSPFLFERRLKSGILNK</sequence>
<dbReference type="Proteomes" id="UP000295195">
    <property type="component" value="Unassembled WGS sequence"/>
</dbReference>
<dbReference type="EMBL" id="NKLP01000047">
    <property type="protein sequence ID" value="TDN33066.1"/>
    <property type="molecule type" value="Genomic_DNA"/>
</dbReference>
<dbReference type="AlphaFoldDB" id="A0A135ZC04"/>
<proteinExistence type="predicted"/>
<accession>A0A135ZC04</accession>
<dbReference type="RefSeq" id="WP_060462897.1">
    <property type="nucleotide sequence ID" value="NZ_LJON01000085.1"/>
</dbReference>
<evidence type="ECO:0000313" key="2">
    <source>
        <dbReference type="Proteomes" id="UP000295195"/>
    </source>
</evidence>
<gene>
    <name evidence="1" type="ORF">CEE75_03225</name>
</gene>
<organism evidence="1 2">
    <name type="scientific">Lactobacillus crispatus</name>
    <dbReference type="NCBI Taxonomy" id="47770"/>
    <lineage>
        <taxon>Bacteria</taxon>
        <taxon>Bacillati</taxon>
        <taxon>Bacillota</taxon>
        <taxon>Bacilli</taxon>
        <taxon>Lactobacillales</taxon>
        <taxon>Lactobacillaceae</taxon>
        <taxon>Lactobacillus</taxon>
    </lineage>
</organism>
<protein>
    <recommendedName>
        <fullName evidence="3">Nuclease-associated modular DNA-binding 1 domain-containing protein</fullName>
    </recommendedName>
</protein>
<dbReference type="InterPro" id="IPR041025">
    <property type="entry name" value="HNH_repeat"/>
</dbReference>
<name>A0A135ZC04_9LACO</name>
<comment type="caution">
    <text evidence="1">The sequence shown here is derived from an EMBL/GenBank/DDBJ whole genome shotgun (WGS) entry which is preliminary data.</text>
</comment>
<evidence type="ECO:0008006" key="3">
    <source>
        <dbReference type="Google" id="ProtNLM"/>
    </source>
</evidence>
<reference evidence="1 2" key="1">
    <citation type="submission" date="2017-06" db="EMBL/GenBank/DDBJ databases">
        <authorList>
            <person name="Swanenburg J."/>
            <person name="Kort R."/>
        </authorList>
    </citation>
    <scope>NUCLEOTIDE SEQUENCE [LARGE SCALE GENOMIC DNA]</scope>
    <source>
        <strain evidence="1 2">RL05</strain>
    </source>
</reference>
<evidence type="ECO:0000313" key="1">
    <source>
        <dbReference type="EMBL" id="TDN33066.1"/>
    </source>
</evidence>
<dbReference type="Pfam" id="PF18780">
    <property type="entry name" value="HNH_repeat"/>
    <property type="match status" value="1"/>
</dbReference>